<dbReference type="PROSITE" id="PS52006">
    <property type="entry name" value="GH64"/>
    <property type="match status" value="1"/>
</dbReference>
<evidence type="ECO:0000259" key="1">
    <source>
        <dbReference type="PROSITE" id="PS52006"/>
    </source>
</evidence>
<dbReference type="Gene3D" id="2.60.110.10">
    <property type="entry name" value="Thaumatin"/>
    <property type="match status" value="1"/>
</dbReference>
<dbReference type="InterPro" id="IPR032477">
    <property type="entry name" value="Glyco_hydro_64"/>
</dbReference>
<comment type="caution">
    <text evidence="2">The sequence shown here is derived from an EMBL/GenBank/DDBJ whole genome shotgun (WGS) entry which is preliminary data.</text>
</comment>
<sequence>MKKIWLLITCICAIFSTSSIYSYKNYYDEFLLQQKAYLAAAGLTDAPPTGYIPFTIINNSGFSDSEVFVLVLANNFNNIITFERNSDGQMIGTSSTPPPKTYVSDPGSGVNPLSFFLTKGTHTFYLRTTVNLTASRIYFSVGQPVDWFISASGPVQVPAKDFEDPTQDNFYTLFDKQEFTMVANDRFIINPTLVDYYGLPLSFSISFLDHTENPPVQTTSFGGLPPTLTSFQVFTNYINALTTLPTTPLGGTEPKWSALHLTYAPPSGGAGKNLRVLSPNQGIQTNSPAFPINPLFPIDYFLTNTFTQCDWLDETWKNAGNNAIYQTNSLFIDLSTSGPTFGVAKGDVDNSGVFKFVAISGEGTGSTLDLPLPTSSKAFFTSTLTDYTPAPTITGNSKVADAIWQALSAGVITGIIPLLGTSENAPLSQSFFRQNPLFVDNANLSCVGPWYDFYSGTFISLGSGNYTKFFTTPYGDFLGISGEVTVTNISTAKTNVTITLANMTGIPVPDPFNDTNDYTVTFNALPSDVVVTFGTNPNFSSNPTVSSSGQTFNTVPGADMYLGVTYTNGNFQGRVWGTHLIPSGPAPKPILPGGLTLSLSGGPGGTLTITIGAAP</sequence>
<reference evidence="2" key="1">
    <citation type="journal article" date="2015" name="Nature">
        <title>Complex archaea that bridge the gap between prokaryotes and eukaryotes.</title>
        <authorList>
            <person name="Spang A."/>
            <person name="Saw J.H."/>
            <person name="Jorgensen S.L."/>
            <person name="Zaremba-Niedzwiedzka K."/>
            <person name="Martijn J."/>
            <person name="Lind A.E."/>
            <person name="van Eijk R."/>
            <person name="Schleper C."/>
            <person name="Guy L."/>
            <person name="Ettema T.J."/>
        </authorList>
    </citation>
    <scope>NUCLEOTIDE SEQUENCE</scope>
</reference>
<proteinExistence type="predicted"/>
<dbReference type="InterPro" id="IPR037176">
    <property type="entry name" value="Osmotin/thaumatin-like_sf"/>
</dbReference>
<protein>
    <recommendedName>
        <fullName evidence="1">GH64 domain-containing protein</fullName>
    </recommendedName>
</protein>
<accession>A0A0F9HGB8</accession>
<organism evidence="2">
    <name type="scientific">marine sediment metagenome</name>
    <dbReference type="NCBI Taxonomy" id="412755"/>
    <lineage>
        <taxon>unclassified sequences</taxon>
        <taxon>metagenomes</taxon>
        <taxon>ecological metagenomes</taxon>
    </lineage>
</organism>
<dbReference type="AlphaFoldDB" id="A0A0F9HGB8"/>
<dbReference type="Pfam" id="PF16483">
    <property type="entry name" value="Glyco_hydro_64"/>
    <property type="match status" value="1"/>
</dbReference>
<name>A0A0F9HGB8_9ZZZZ</name>
<gene>
    <name evidence="2" type="ORF">LCGC14_1705690</name>
</gene>
<dbReference type="EMBL" id="LAZR01015136">
    <property type="protein sequence ID" value="KKM14481.1"/>
    <property type="molecule type" value="Genomic_DNA"/>
</dbReference>
<feature type="domain" description="GH64" evidence="1">
    <location>
        <begin position="49"/>
        <end position="458"/>
    </location>
</feature>
<evidence type="ECO:0000313" key="2">
    <source>
        <dbReference type="EMBL" id="KKM14481.1"/>
    </source>
</evidence>